<organism evidence="2 3">
    <name type="scientific">Amanita thiersii Skay4041</name>
    <dbReference type="NCBI Taxonomy" id="703135"/>
    <lineage>
        <taxon>Eukaryota</taxon>
        <taxon>Fungi</taxon>
        <taxon>Dikarya</taxon>
        <taxon>Basidiomycota</taxon>
        <taxon>Agaricomycotina</taxon>
        <taxon>Agaricomycetes</taxon>
        <taxon>Agaricomycetidae</taxon>
        <taxon>Agaricales</taxon>
        <taxon>Pluteineae</taxon>
        <taxon>Amanitaceae</taxon>
        <taxon>Amanita</taxon>
    </lineage>
</organism>
<sequence length="284" mass="30338">MLDIVWKVAKRLGTQPGNLSLGVLRHTVGRKLGTIYLDRPSEYYLIPYSKKSSSNREIIRPTKPQELLQYGLKINGICNSSKIRRGGLCPRSTDGIKSTGPSTFKSFSTTNTPGLQQKAQALPVIVQDSQLDDEGSDMARMKRARIMQYEIEQAQLHTFEDDEGLDPTRTTPMASSATSTPVGTSSAPTTMKAPTAAPAPAGATLAAPTAPSNASTSTAGPSSAVHAGTLFDGEQTPLPPRIRLRLSTSAVADALTMPSLPLPGKGKKEKASREGVRKSSRSKY</sequence>
<gene>
    <name evidence="2" type="ORF">AMATHDRAFT_6796</name>
</gene>
<dbReference type="AlphaFoldDB" id="A0A2A9NI67"/>
<proteinExistence type="predicted"/>
<reference evidence="2 3" key="1">
    <citation type="submission" date="2014-02" db="EMBL/GenBank/DDBJ databases">
        <title>Transposable element dynamics among asymbiotic and ectomycorrhizal Amanita fungi.</title>
        <authorList>
            <consortium name="DOE Joint Genome Institute"/>
            <person name="Hess J."/>
            <person name="Skrede I."/>
            <person name="Wolfe B."/>
            <person name="LaButti K."/>
            <person name="Ohm R.A."/>
            <person name="Grigoriev I.V."/>
            <person name="Pringle A."/>
        </authorList>
    </citation>
    <scope>NUCLEOTIDE SEQUENCE [LARGE SCALE GENOMIC DNA]</scope>
    <source>
        <strain evidence="2 3">SKay4041</strain>
    </source>
</reference>
<accession>A0A2A9NI67</accession>
<name>A0A2A9NI67_9AGAR</name>
<dbReference type="EMBL" id="KZ302114">
    <property type="protein sequence ID" value="PFH47392.1"/>
    <property type="molecule type" value="Genomic_DNA"/>
</dbReference>
<evidence type="ECO:0000256" key="1">
    <source>
        <dbReference type="SAM" id="MobiDB-lite"/>
    </source>
</evidence>
<protein>
    <submittedName>
        <fullName evidence="2">Uncharacterized protein</fullName>
    </submittedName>
</protein>
<feature type="compositionally biased region" description="Low complexity" evidence="1">
    <location>
        <begin position="167"/>
        <end position="224"/>
    </location>
</feature>
<evidence type="ECO:0000313" key="2">
    <source>
        <dbReference type="EMBL" id="PFH47392.1"/>
    </source>
</evidence>
<dbReference type="Proteomes" id="UP000242287">
    <property type="component" value="Unassembled WGS sequence"/>
</dbReference>
<keyword evidence="3" id="KW-1185">Reference proteome</keyword>
<evidence type="ECO:0000313" key="3">
    <source>
        <dbReference type="Proteomes" id="UP000242287"/>
    </source>
</evidence>
<feature type="region of interest" description="Disordered" evidence="1">
    <location>
        <begin position="157"/>
        <end position="284"/>
    </location>
</feature>